<dbReference type="AlphaFoldDB" id="A0ABC8TG76"/>
<organism evidence="2 3">
    <name type="scientific">Ilex paraguariensis</name>
    <name type="common">yerba mate</name>
    <dbReference type="NCBI Taxonomy" id="185542"/>
    <lineage>
        <taxon>Eukaryota</taxon>
        <taxon>Viridiplantae</taxon>
        <taxon>Streptophyta</taxon>
        <taxon>Embryophyta</taxon>
        <taxon>Tracheophyta</taxon>
        <taxon>Spermatophyta</taxon>
        <taxon>Magnoliopsida</taxon>
        <taxon>eudicotyledons</taxon>
        <taxon>Gunneridae</taxon>
        <taxon>Pentapetalae</taxon>
        <taxon>asterids</taxon>
        <taxon>campanulids</taxon>
        <taxon>Aquifoliales</taxon>
        <taxon>Aquifoliaceae</taxon>
        <taxon>Ilex</taxon>
    </lineage>
</organism>
<keyword evidence="3" id="KW-1185">Reference proteome</keyword>
<comment type="caution">
    <text evidence="2">The sequence shown here is derived from an EMBL/GenBank/DDBJ whole genome shotgun (WGS) entry which is preliminary data.</text>
</comment>
<evidence type="ECO:0000313" key="3">
    <source>
        <dbReference type="Proteomes" id="UP001642360"/>
    </source>
</evidence>
<evidence type="ECO:0000256" key="1">
    <source>
        <dbReference type="SAM" id="Phobius"/>
    </source>
</evidence>
<sequence length="175" mass="19427">MNGRDFRIKDQFENVVRVEDVQKQLVLSSSGEVARKKILMNGHGFGSMNALSNIVTDSFAFDISGSVIDHRISPEGKQGVGLIGHKCHATRYLFASNLLPVWNSDARLKKNAVFKMFKFSPLLALVLNPMVATIAAIYRPGMMTLSIGTQALRNPLQAVIWLKSLPERILAFQRA</sequence>
<protein>
    <submittedName>
        <fullName evidence="2">Uncharacterized protein</fullName>
    </submittedName>
</protein>
<accession>A0ABC8TG76</accession>
<reference evidence="2 3" key="1">
    <citation type="submission" date="2024-02" db="EMBL/GenBank/DDBJ databases">
        <authorList>
            <person name="Vignale AGUSTIN F."/>
            <person name="Sosa J E."/>
            <person name="Modenutti C."/>
        </authorList>
    </citation>
    <scope>NUCLEOTIDE SEQUENCE [LARGE SCALE GENOMIC DNA]</scope>
</reference>
<keyword evidence="1" id="KW-1133">Transmembrane helix</keyword>
<keyword evidence="1" id="KW-0472">Membrane</keyword>
<proteinExistence type="predicted"/>
<dbReference type="Proteomes" id="UP001642360">
    <property type="component" value="Unassembled WGS sequence"/>
</dbReference>
<evidence type="ECO:0000313" key="2">
    <source>
        <dbReference type="EMBL" id="CAK9168452.1"/>
    </source>
</evidence>
<gene>
    <name evidence="2" type="ORF">ILEXP_LOCUS37844</name>
</gene>
<keyword evidence="1" id="KW-0812">Transmembrane</keyword>
<name>A0ABC8TG76_9AQUA</name>
<dbReference type="EMBL" id="CAUOFW020005065">
    <property type="protein sequence ID" value="CAK9168452.1"/>
    <property type="molecule type" value="Genomic_DNA"/>
</dbReference>
<feature type="transmembrane region" description="Helical" evidence="1">
    <location>
        <begin position="119"/>
        <end position="138"/>
    </location>
</feature>